<evidence type="ECO:0000256" key="1">
    <source>
        <dbReference type="SAM" id="SignalP"/>
    </source>
</evidence>
<proteinExistence type="predicted"/>
<reference evidence="2 3" key="1">
    <citation type="journal article" date="2019" name="Int. J. Syst. Evol. Microbiol.">
        <title>The Global Catalogue of Microorganisms (GCM) 10K type strain sequencing project: providing services to taxonomists for standard genome sequencing and annotation.</title>
        <authorList>
            <consortium name="The Broad Institute Genomics Platform"/>
            <consortium name="The Broad Institute Genome Sequencing Center for Infectious Disease"/>
            <person name="Wu L."/>
            <person name="Ma J."/>
        </authorList>
    </citation>
    <scope>NUCLEOTIDE SEQUENCE [LARGE SCALE GENOMIC DNA]</scope>
    <source>
        <strain evidence="2 3">JCM 14559</strain>
    </source>
</reference>
<comment type="caution">
    <text evidence="2">The sequence shown here is derived from an EMBL/GenBank/DDBJ whole genome shotgun (WGS) entry which is preliminary data.</text>
</comment>
<evidence type="ECO:0000313" key="3">
    <source>
        <dbReference type="Proteomes" id="UP001500897"/>
    </source>
</evidence>
<protein>
    <recommendedName>
        <fullName evidence="4">Secreted protein</fullName>
    </recommendedName>
</protein>
<organism evidence="2 3">
    <name type="scientific">Kitasatospora saccharophila</name>
    <dbReference type="NCBI Taxonomy" id="407973"/>
    <lineage>
        <taxon>Bacteria</taxon>
        <taxon>Bacillati</taxon>
        <taxon>Actinomycetota</taxon>
        <taxon>Actinomycetes</taxon>
        <taxon>Kitasatosporales</taxon>
        <taxon>Streptomycetaceae</taxon>
        <taxon>Kitasatospora</taxon>
    </lineage>
</organism>
<dbReference type="RefSeq" id="WP_344551318.1">
    <property type="nucleotide sequence ID" value="NZ_BAAANS010000008.1"/>
</dbReference>
<accession>A0ABN2WGR2</accession>
<sequence length="136" mass="13259">MRCARTLGAAALAVCAVTGLGAGPAAAADGVSLPYPGPDGLVWVDGRVGDGGLVSGGAWTSLPTVLTVACEGGGTVRVTMESQQAEVAAFTVDCPVDTVGVGSVTMAPGVVRGSFSVYVDAGGAPLGWALQVVQPE</sequence>
<keyword evidence="1" id="KW-0732">Signal</keyword>
<keyword evidence="3" id="KW-1185">Reference proteome</keyword>
<evidence type="ECO:0000313" key="2">
    <source>
        <dbReference type="EMBL" id="GAA2091924.1"/>
    </source>
</evidence>
<feature type="chain" id="PRO_5045432673" description="Secreted protein" evidence="1">
    <location>
        <begin position="28"/>
        <end position="136"/>
    </location>
</feature>
<dbReference type="Proteomes" id="UP001500897">
    <property type="component" value="Unassembled WGS sequence"/>
</dbReference>
<evidence type="ECO:0008006" key="4">
    <source>
        <dbReference type="Google" id="ProtNLM"/>
    </source>
</evidence>
<name>A0ABN2WGR2_9ACTN</name>
<dbReference type="EMBL" id="BAAANS010000008">
    <property type="protein sequence ID" value="GAA2091924.1"/>
    <property type="molecule type" value="Genomic_DNA"/>
</dbReference>
<gene>
    <name evidence="2" type="ORF">GCM10009759_17150</name>
</gene>
<feature type="signal peptide" evidence="1">
    <location>
        <begin position="1"/>
        <end position="27"/>
    </location>
</feature>